<dbReference type="InterPro" id="IPR047182">
    <property type="entry name" value="MRM1"/>
</dbReference>
<dbReference type="Gene3D" id="3.40.140.10">
    <property type="entry name" value="Cytidine Deaminase, domain 2"/>
    <property type="match status" value="1"/>
</dbReference>
<keyword evidence="8" id="KW-0862">Zinc</keyword>
<dbReference type="CDD" id="cd18105">
    <property type="entry name" value="SpoU-like_MRM1"/>
    <property type="match status" value="1"/>
</dbReference>
<dbReference type="InterPro" id="IPR047261">
    <property type="entry name" value="MRM1_MeTrfase_dom"/>
</dbReference>
<keyword evidence="3" id="KW-0698">rRNA processing</keyword>
<proteinExistence type="inferred from homology"/>
<feature type="compositionally biased region" description="Basic and acidic residues" evidence="12">
    <location>
        <begin position="344"/>
        <end position="353"/>
    </location>
</feature>
<gene>
    <name evidence="14" type="primary">MRM1</name>
    <name evidence="14" type="ORF">AK812_SmicGene38191</name>
</gene>
<feature type="domain" description="CMP/dCMP-type deaminase" evidence="13">
    <location>
        <begin position="478"/>
        <end position="597"/>
    </location>
</feature>
<organism evidence="14 15">
    <name type="scientific">Symbiodinium microadriaticum</name>
    <name type="common">Dinoflagellate</name>
    <name type="synonym">Zooxanthella microadriatica</name>
    <dbReference type="NCBI Taxonomy" id="2951"/>
    <lineage>
        <taxon>Eukaryota</taxon>
        <taxon>Sar</taxon>
        <taxon>Alveolata</taxon>
        <taxon>Dinophyceae</taxon>
        <taxon>Suessiales</taxon>
        <taxon>Symbiodiniaceae</taxon>
        <taxon>Symbiodinium</taxon>
    </lineage>
</organism>
<dbReference type="PANTHER" id="PTHR46103">
    <property type="entry name" value="RRNA METHYLTRANSFERASE 1, MITOCHONDRIAL"/>
    <property type="match status" value="1"/>
</dbReference>
<accession>A0A1Q9CED8</accession>
<evidence type="ECO:0000256" key="8">
    <source>
        <dbReference type="ARBA" id="ARBA00022833"/>
    </source>
</evidence>
<dbReference type="SUPFAM" id="SSF75217">
    <property type="entry name" value="alpha/beta knot"/>
    <property type="match status" value="1"/>
</dbReference>
<comment type="subcellular location">
    <subcellularLocation>
        <location evidence="1">Mitochondrion</location>
    </subcellularLocation>
</comment>
<keyword evidence="15" id="KW-1185">Reference proteome</keyword>
<evidence type="ECO:0000256" key="2">
    <source>
        <dbReference type="ARBA" id="ARBA00007228"/>
    </source>
</evidence>
<dbReference type="InterPro" id="IPR029026">
    <property type="entry name" value="tRNA_m1G_MTases_N"/>
</dbReference>
<reference evidence="14 15" key="1">
    <citation type="submission" date="2016-02" db="EMBL/GenBank/DDBJ databases">
        <title>Genome analysis of coral dinoflagellate symbionts highlights evolutionary adaptations to a symbiotic lifestyle.</title>
        <authorList>
            <person name="Aranda M."/>
            <person name="Li Y."/>
            <person name="Liew Y.J."/>
            <person name="Baumgarten S."/>
            <person name="Simakov O."/>
            <person name="Wilson M."/>
            <person name="Piel J."/>
            <person name="Ashoor H."/>
            <person name="Bougouffa S."/>
            <person name="Bajic V.B."/>
            <person name="Ryu T."/>
            <person name="Ravasi T."/>
            <person name="Bayer T."/>
            <person name="Micklem G."/>
            <person name="Kim H."/>
            <person name="Bhak J."/>
            <person name="Lajeunesse T.C."/>
            <person name="Voolstra C.R."/>
        </authorList>
    </citation>
    <scope>NUCLEOTIDE SEQUENCE [LARGE SCALE GENOMIC DNA]</scope>
    <source>
        <strain evidence="14 15">CCMP2467</strain>
    </source>
</reference>
<dbReference type="InterPro" id="IPR016193">
    <property type="entry name" value="Cytidine_deaminase-like"/>
</dbReference>
<evidence type="ECO:0000256" key="4">
    <source>
        <dbReference type="ARBA" id="ARBA00022603"/>
    </source>
</evidence>
<feature type="region of interest" description="Disordered" evidence="12">
    <location>
        <begin position="628"/>
        <end position="651"/>
    </location>
</feature>
<name>A0A1Q9CED8_SYMMI</name>
<dbReference type="GO" id="GO:0005739">
    <property type="term" value="C:mitochondrion"/>
    <property type="evidence" value="ECO:0007669"/>
    <property type="project" value="UniProtKB-SubCell"/>
</dbReference>
<comment type="caution">
    <text evidence="14">The sequence shown here is derived from an EMBL/GenBank/DDBJ whole genome shotgun (WGS) entry which is preliminary data.</text>
</comment>
<protein>
    <recommendedName>
        <fullName evidence="11">rRNA methyltransferase 1, mitochondrial</fullName>
    </recommendedName>
</protein>
<keyword evidence="7" id="KW-0479">Metal-binding</keyword>
<keyword evidence="6" id="KW-0949">S-adenosyl-L-methionine</keyword>
<evidence type="ECO:0000256" key="10">
    <source>
        <dbReference type="ARBA" id="ARBA00023128"/>
    </source>
</evidence>
<keyword evidence="10" id="KW-0496">Mitochondrion</keyword>
<evidence type="ECO:0000256" key="9">
    <source>
        <dbReference type="ARBA" id="ARBA00022946"/>
    </source>
</evidence>
<dbReference type="Gene3D" id="3.30.1330.30">
    <property type="match status" value="1"/>
</dbReference>
<sequence>MLLAFSLASDGAKSLGAARSPARTSRSGRRPAKQGFYNLNEYLFGVYPILLALRAGKRTFKTLWIQQRRGPVTVERKDDEARQEIEERSKSLGVQLFRCFKRDVLDEHSGGRPHQGLVLKCTKPSVKTVEELPRPSKGALWLALEGVTDPMNLGSLLRSAAFFGVEGVICENGCARYSPVAAKASAGAGETMEIFHSRDLETLLPRAQRQGWLVVGAALPVESAEPELPRREPPYSSLEELQTQLDQGVLLLLGPEGPGLRTEVRRGCDRLVGISRAGENLDGLDSLNVGVAAGIALHALRTALGPPRPREAPVTTLARKPRLACQAAACGRGEGAEPYSQCSAKDKSKRWDGEAWEEAEDWQEEDWEDEDWEDEDWEDADSSWQQGQSSSSRAQRFSSRPSPAPAPKPAVPKAAQVFGCCKLHSFVLMCERIGSASVHLRMAEAPPVPCPPVLGLAPDALPKDIQSFGWTPLEDLSGDCNGIDLALLLARNSSCKAGSMGCAIADQSGMIIAGHVNGPVWEPNAKRPASDLHAEVNAIGRCARLGRSTEGSSVYITMPPCKRCFMALVAAGVRRIVTRKEFLTQDSKDIQSAARRLDITVRVVADTAARRERLDKLCEPIMRPFKRKRDEDADAQSEAETKLRAPPRSAKKLQARLPEELGFSVGSGVRNKGWEIGEMEDGVRPADDGEPDVFFSHSYSDNCRRVDMGLFECNCPNSLSCCSHLYAACVALPQYRHRAAFLWALRQDLGAAAGSEENPSTRSWSSRAPRGGFEGCRRRVKAALLRHLPLEDVADAAVDAAVGMWVRVEWLRQGRLPKLGAYWADAVERSLGDAVASTDVELGAAAQDRIRNLLGKLRMKQAELAPLLLALAQGRLQESERPSQRWEGLCRHFWAQVAAAEAADRKEGQGESSRRTLAEVRLAAVAAALEVTAASTSCAAERLWCIEETLTRRYRVNSFSQLQVPKDGSDCYRSFAEMISDWTEAPKDLRFGSGDGGPCIQCTSLYLHSLLAMALFRVEGQVELSQQGAMLRLVPQGARPPQQPGADVPLNPQAPTTRPTMANILQQAQDGVIVIHGTRLPLTRGRYHRLLNNVARAEGLPTGTSGSWSDAAHLRMVCILGESMRESRRKPMLAIEDENTADQEGNPPLAIHDIVQNNPEDNEVPSPAISDMVENNAEDKGVPPQDSSSSSSSSIESESTPPLPTYQEVLQWESDWADTYHSAVSWPSSCWVALCSTRPNGNPHMVINMPRPKFCGEAAALSLTPVRETYSSENKSVRAHVLMWVVLGY</sequence>
<evidence type="ECO:0000256" key="1">
    <source>
        <dbReference type="ARBA" id="ARBA00004173"/>
    </source>
</evidence>
<evidence type="ECO:0000313" key="14">
    <source>
        <dbReference type="EMBL" id="OLP81285.1"/>
    </source>
</evidence>
<evidence type="ECO:0000256" key="7">
    <source>
        <dbReference type="ARBA" id="ARBA00022723"/>
    </source>
</evidence>
<dbReference type="Proteomes" id="UP000186817">
    <property type="component" value="Unassembled WGS sequence"/>
</dbReference>
<keyword evidence="5 14" id="KW-0808">Transferase</keyword>
<dbReference type="GO" id="GO:0008270">
    <property type="term" value="F:zinc ion binding"/>
    <property type="evidence" value="ECO:0007669"/>
    <property type="project" value="InterPro"/>
</dbReference>
<feature type="compositionally biased region" description="Acidic residues" evidence="12">
    <location>
        <begin position="354"/>
        <end position="381"/>
    </location>
</feature>
<dbReference type="SUPFAM" id="SSF55315">
    <property type="entry name" value="L30e-like"/>
    <property type="match status" value="1"/>
</dbReference>
<feature type="region of interest" description="Disordered" evidence="12">
    <location>
        <begin position="1139"/>
        <end position="1202"/>
    </location>
</feature>
<evidence type="ECO:0000259" key="13">
    <source>
        <dbReference type="PROSITE" id="PS51747"/>
    </source>
</evidence>
<dbReference type="InterPro" id="IPR013123">
    <property type="entry name" value="SpoU_subst-bd"/>
</dbReference>
<dbReference type="GO" id="GO:0016787">
    <property type="term" value="F:hydrolase activity"/>
    <property type="evidence" value="ECO:0007669"/>
    <property type="project" value="InterPro"/>
</dbReference>
<evidence type="ECO:0000256" key="12">
    <source>
        <dbReference type="SAM" id="MobiDB-lite"/>
    </source>
</evidence>
<dbReference type="SMART" id="SM00967">
    <property type="entry name" value="SpoU_sub_bind"/>
    <property type="match status" value="1"/>
</dbReference>
<dbReference type="InterPro" id="IPR002125">
    <property type="entry name" value="CMP_dCMP_dom"/>
</dbReference>
<dbReference type="EMBL" id="LSRX01001296">
    <property type="protein sequence ID" value="OLP81285.1"/>
    <property type="molecule type" value="Genomic_DNA"/>
</dbReference>
<keyword evidence="9" id="KW-0809">Transit peptide</keyword>
<comment type="similarity">
    <text evidence="2">Belongs to the class IV-like SAM-binding methyltransferase superfamily. RNA methyltransferase TrmH family.</text>
</comment>
<dbReference type="Pfam" id="PF08032">
    <property type="entry name" value="SpoU_sub_bind"/>
    <property type="match status" value="1"/>
</dbReference>
<feature type="compositionally biased region" description="Low complexity" evidence="12">
    <location>
        <begin position="1187"/>
        <end position="1199"/>
    </location>
</feature>
<dbReference type="GO" id="GO:0003723">
    <property type="term" value="F:RNA binding"/>
    <property type="evidence" value="ECO:0007669"/>
    <property type="project" value="InterPro"/>
</dbReference>
<dbReference type="Gene3D" id="3.40.1280.10">
    <property type="match status" value="1"/>
</dbReference>
<evidence type="ECO:0000313" key="15">
    <source>
        <dbReference type="Proteomes" id="UP000186817"/>
    </source>
</evidence>
<dbReference type="GO" id="GO:0016435">
    <property type="term" value="F:rRNA (guanine) methyltransferase activity"/>
    <property type="evidence" value="ECO:0007669"/>
    <property type="project" value="TreeGrafter"/>
</dbReference>
<dbReference type="InterPro" id="IPR029028">
    <property type="entry name" value="Alpha/beta_knot_MTases"/>
</dbReference>
<dbReference type="Pfam" id="PF00588">
    <property type="entry name" value="SpoU_methylase"/>
    <property type="match status" value="1"/>
</dbReference>
<dbReference type="InterPro" id="IPR001537">
    <property type="entry name" value="SpoU_MeTrfase"/>
</dbReference>
<evidence type="ECO:0000256" key="3">
    <source>
        <dbReference type="ARBA" id="ARBA00022552"/>
    </source>
</evidence>
<dbReference type="InterPro" id="IPR029064">
    <property type="entry name" value="Ribosomal_eL30-like_sf"/>
</dbReference>
<evidence type="ECO:0000256" key="6">
    <source>
        <dbReference type="ARBA" id="ARBA00022691"/>
    </source>
</evidence>
<dbReference type="Pfam" id="PF00383">
    <property type="entry name" value="dCMP_cyt_deam_1"/>
    <property type="match status" value="1"/>
</dbReference>
<evidence type="ECO:0000256" key="5">
    <source>
        <dbReference type="ARBA" id="ARBA00022679"/>
    </source>
</evidence>
<dbReference type="InterPro" id="IPR016192">
    <property type="entry name" value="APOBEC/CMP_deaminase_Zn-bd"/>
</dbReference>
<feature type="compositionally biased region" description="Low complexity" evidence="12">
    <location>
        <begin position="389"/>
        <end position="401"/>
    </location>
</feature>
<dbReference type="PROSITE" id="PS00903">
    <property type="entry name" value="CYT_DCMP_DEAMINASES_1"/>
    <property type="match status" value="1"/>
</dbReference>
<evidence type="ECO:0000256" key="11">
    <source>
        <dbReference type="ARBA" id="ARBA00034881"/>
    </source>
</evidence>
<dbReference type="PROSITE" id="PS51747">
    <property type="entry name" value="CYT_DCMP_DEAMINASES_2"/>
    <property type="match status" value="1"/>
</dbReference>
<dbReference type="PANTHER" id="PTHR46103:SF1">
    <property type="entry name" value="RRNA METHYLTRANSFERASE 1, MITOCHONDRIAL"/>
    <property type="match status" value="1"/>
</dbReference>
<keyword evidence="4 14" id="KW-0489">Methyltransferase</keyword>
<dbReference type="SUPFAM" id="SSF53927">
    <property type="entry name" value="Cytidine deaminase-like"/>
    <property type="match status" value="1"/>
</dbReference>
<dbReference type="OrthoDB" id="270651at2759"/>
<feature type="region of interest" description="Disordered" evidence="12">
    <location>
        <begin position="333"/>
        <end position="410"/>
    </location>
</feature>